<reference evidence="1 2" key="1">
    <citation type="submission" date="2018-08" db="EMBL/GenBank/DDBJ databases">
        <title>A genome reference for cultivated species of the human gut microbiota.</title>
        <authorList>
            <person name="Zou Y."/>
            <person name="Xue W."/>
            <person name="Luo G."/>
        </authorList>
    </citation>
    <scope>NUCLEOTIDE SEQUENCE [LARGE SCALE GENOMIC DNA]</scope>
    <source>
        <strain evidence="1 2">AF22-3AC</strain>
    </source>
</reference>
<evidence type="ECO:0000313" key="1">
    <source>
        <dbReference type="EMBL" id="RGS33560.1"/>
    </source>
</evidence>
<dbReference type="AlphaFoldDB" id="A0A412I9P8"/>
<comment type="caution">
    <text evidence="1">The sequence shown here is derived from an EMBL/GenBank/DDBJ whole genome shotgun (WGS) entry which is preliminary data.</text>
</comment>
<name>A0A412I9P8_9BACE</name>
<sequence length="72" mass="7892">MGYIRFVMSLRKVDEQGHATRAVISRIESDMADNAMLETNLIMHALSAPGGKIVENLDFTLDSGILDNDILG</sequence>
<dbReference type="Proteomes" id="UP000283341">
    <property type="component" value="Unassembled WGS sequence"/>
</dbReference>
<organism evidence="1 2">
    <name type="scientific">Bacteroides cellulosilyticus</name>
    <dbReference type="NCBI Taxonomy" id="246787"/>
    <lineage>
        <taxon>Bacteria</taxon>
        <taxon>Pseudomonadati</taxon>
        <taxon>Bacteroidota</taxon>
        <taxon>Bacteroidia</taxon>
        <taxon>Bacteroidales</taxon>
        <taxon>Bacteroidaceae</taxon>
        <taxon>Bacteroides</taxon>
    </lineage>
</organism>
<dbReference type="RefSeq" id="WP_007209840.1">
    <property type="nucleotide sequence ID" value="NZ_JAQPZC010000160.1"/>
</dbReference>
<dbReference type="EMBL" id="QRVJ01000028">
    <property type="protein sequence ID" value="RGS33560.1"/>
    <property type="molecule type" value="Genomic_DNA"/>
</dbReference>
<evidence type="ECO:0000313" key="2">
    <source>
        <dbReference type="Proteomes" id="UP000283341"/>
    </source>
</evidence>
<accession>A0A412I9P8</accession>
<proteinExistence type="predicted"/>
<protein>
    <submittedName>
        <fullName evidence="1">Uncharacterized protein</fullName>
    </submittedName>
</protein>
<gene>
    <name evidence="1" type="ORF">DWX97_21775</name>
</gene>